<accession>A0A3S5AXJ0</accession>
<dbReference type="EMBL" id="CAAALY010248152">
    <property type="protein sequence ID" value="VEL34683.1"/>
    <property type="molecule type" value="Genomic_DNA"/>
</dbReference>
<protein>
    <submittedName>
        <fullName evidence="2">Uncharacterized protein</fullName>
    </submittedName>
</protein>
<reference evidence="2" key="1">
    <citation type="submission" date="2018-11" db="EMBL/GenBank/DDBJ databases">
        <authorList>
            <consortium name="Pathogen Informatics"/>
        </authorList>
    </citation>
    <scope>NUCLEOTIDE SEQUENCE</scope>
</reference>
<dbReference type="Proteomes" id="UP000784294">
    <property type="component" value="Unassembled WGS sequence"/>
</dbReference>
<organism evidence="2 3">
    <name type="scientific">Protopolystoma xenopodis</name>
    <dbReference type="NCBI Taxonomy" id="117903"/>
    <lineage>
        <taxon>Eukaryota</taxon>
        <taxon>Metazoa</taxon>
        <taxon>Spiralia</taxon>
        <taxon>Lophotrochozoa</taxon>
        <taxon>Platyhelminthes</taxon>
        <taxon>Monogenea</taxon>
        <taxon>Polyopisthocotylea</taxon>
        <taxon>Polystomatidea</taxon>
        <taxon>Polystomatidae</taxon>
        <taxon>Protopolystoma</taxon>
    </lineage>
</organism>
<proteinExistence type="predicted"/>
<feature type="region of interest" description="Disordered" evidence="1">
    <location>
        <begin position="144"/>
        <end position="174"/>
    </location>
</feature>
<evidence type="ECO:0000313" key="3">
    <source>
        <dbReference type="Proteomes" id="UP000784294"/>
    </source>
</evidence>
<evidence type="ECO:0000256" key="1">
    <source>
        <dbReference type="SAM" id="MobiDB-lite"/>
    </source>
</evidence>
<evidence type="ECO:0000313" key="2">
    <source>
        <dbReference type="EMBL" id="VEL34683.1"/>
    </source>
</evidence>
<sequence length="225" mass="24975">MAHDFGLVIDALQLTPSILQAYRHIENLYFGSQLESAPLPPALFLLPNAPDCALASSFHSDSPGLVSSVGTSDHISLAVSSAVTSNQRSSKSCLDTNLSAVCSQSAGRALTGLGLWIATQRESRPSENSMATFATSCQQNLIQPTQSQQQQQYHRPQSQSNQHPQQQSQQQQSQLHQFNHLTYLQQLNPQQQQQHNQLPVTLKFRELHVLPFQCYEGLRRVSESL</sequence>
<dbReference type="AlphaFoldDB" id="A0A3S5AXJ0"/>
<gene>
    <name evidence="2" type="ORF">PXEA_LOCUS28123</name>
</gene>
<comment type="caution">
    <text evidence="2">The sequence shown here is derived from an EMBL/GenBank/DDBJ whole genome shotgun (WGS) entry which is preliminary data.</text>
</comment>
<name>A0A3S5AXJ0_9PLAT</name>
<keyword evidence="3" id="KW-1185">Reference proteome</keyword>